<name>A0A225E5S3_9BACT</name>
<gene>
    <name evidence="1" type="ORF">FRUB_03614</name>
</gene>
<proteinExistence type="predicted"/>
<evidence type="ECO:0000313" key="1">
    <source>
        <dbReference type="EMBL" id="OWK44015.1"/>
    </source>
</evidence>
<keyword evidence="2" id="KW-1185">Reference proteome</keyword>
<reference evidence="2" key="1">
    <citation type="submission" date="2017-06" db="EMBL/GenBank/DDBJ databases">
        <title>Genome analysis of Fimbriiglobus ruber SP5, the first member of the order Planctomycetales with confirmed chitinolytic capability.</title>
        <authorList>
            <person name="Ravin N.V."/>
            <person name="Rakitin A.L."/>
            <person name="Ivanova A.A."/>
            <person name="Beletsky A.V."/>
            <person name="Kulichevskaya I.S."/>
            <person name="Mardanov A.V."/>
            <person name="Dedysh S.N."/>
        </authorList>
    </citation>
    <scope>NUCLEOTIDE SEQUENCE [LARGE SCALE GENOMIC DNA]</scope>
    <source>
        <strain evidence="2">SP5</strain>
    </source>
</reference>
<accession>A0A225E5S3</accession>
<evidence type="ECO:0000313" key="2">
    <source>
        <dbReference type="Proteomes" id="UP000214646"/>
    </source>
</evidence>
<organism evidence="1 2">
    <name type="scientific">Fimbriiglobus ruber</name>
    <dbReference type="NCBI Taxonomy" id="1908690"/>
    <lineage>
        <taxon>Bacteria</taxon>
        <taxon>Pseudomonadati</taxon>
        <taxon>Planctomycetota</taxon>
        <taxon>Planctomycetia</taxon>
        <taxon>Gemmatales</taxon>
        <taxon>Gemmataceae</taxon>
        <taxon>Fimbriiglobus</taxon>
    </lineage>
</organism>
<protein>
    <submittedName>
        <fullName evidence="1">Uncharacterized protein</fullName>
    </submittedName>
</protein>
<sequence length="141" mass="15206">MSLGVVHRLGRTPVRVGQGGRPPVPVVVGDRRVPEGVDLEGQPAVLVVAVGRGVVVRVGLRERSPVGVVRVRGDGRGRRPVLAVVRRQGGVPFALTTAVTRSSASYCEVVTPAVVLFDRRILLQLYCLDLHRCHPNQPLPF</sequence>
<dbReference type="EMBL" id="NIDE01000004">
    <property type="protein sequence ID" value="OWK44015.1"/>
    <property type="molecule type" value="Genomic_DNA"/>
</dbReference>
<dbReference type="Proteomes" id="UP000214646">
    <property type="component" value="Unassembled WGS sequence"/>
</dbReference>
<dbReference type="AlphaFoldDB" id="A0A225E5S3"/>
<comment type="caution">
    <text evidence="1">The sequence shown here is derived from an EMBL/GenBank/DDBJ whole genome shotgun (WGS) entry which is preliminary data.</text>
</comment>